<dbReference type="PANTHER" id="PTHR45458:SF3">
    <property type="entry name" value="CHAIN DEHYDROGENASE (ATSC), PUTATIVE-RELATED"/>
    <property type="match status" value="1"/>
</dbReference>
<reference evidence="1 2" key="1">
    <citation type="submission" date="2016-03" db="EMBL/GenBank/DDBJ databases">
        <authorList>
            <person name="Ploux O."/>
        </authorList>
    </citation>
    <scope>NUCLEOTIDE SEQUENCE [LARGE SCALE GENOMIC DNA]</scope>
    <source>
        <strain evidence="1 2">UAMH 11012</strain>
    </source>
</reference>
<dbReference type="OrthoDB" id="5296at2759"/>
<dbReference type="InterPro" id="IPR036291">
    <property type="entry name" value="NAD(P)-bd_dom_sf"/>
</dbReference>
<dbReference type="PRINTS" id="PR00081">
    <property type="entry name" value="GDHRDH"/>
</dbReference>
<evidence type="ECO:0000313" key="1">
    <source>
        <dbReference type="EMBL" id="CZR58536.1"/>
    </source>
</evidence>
<dbReference type="Proteomes" id="UP000184330">
    <property type="component" value="Unassembled WGS sequence"/>
</dbReference>
<evidence type="ECO:0000313" key="2">
    <source>
        <dbReference type="Proteomes" id="UP000184330"/>
    </source>
</evidence>
<dbReference type="SUPFAM" id="SSF51735">
    <property type="entry name" value="NAD(P)-binding Rossmann-fold domains"/>
    <property type="match status" value="1"/>
</dbReference>
<protein>
    <submittedName>
        <fullName evidence="1">Uncharacterized protein</fullName>
    </submittedName>
</protein>
<dbReference type="Gene3D" id="3.40.50.720">
    <property type="entry name" value="NAD(P)-binding Rossmann-like Domain"/>
    <property type="match status" value="1"/>
</dbReference>
<name>A0A1L7X0I1_9HELO</name>
<dbReference type="InterPro" id="IPR052184">
    <property type="entry name" value="SDR_enzymes"/>
</dbReference>
<dbReference type="Pfam" id="PF00106">
    <property type="entry name" value="adh_short"/>
    <property type="match status" value="1"/>
</dbReference>
<dbReference type="AlphaFoldDB" id="A0A1L7X0I1"/>
<sequence length="250" mass="26960">MHSYLVTGSSRGLGLAYVGELLKNPDNYVIATVRTPSKATELQALISKYSENRAAVLQLDLASAESIKKAAEEAAKLLPDGLDCLVGNAGANDQPVATFENLDLKLFSEELNLELINNTILIRSFLPLIRQGNPGKFIFMSSIIGSVELAAGMPMLNDAYAVSRAALNMLVRKWGAALKFEGIATAVIHPGWVPTTDIGSGIVEWVEKYAPDLPRIPVPESAAGVVKIVETLTIEDTNSFFNFDGSKLPW</sequence>
<dbReference type="CDD" id="cd05325">
    <property type="entry name" value="carb_red_sniffer_like_SDR_c"/>
    <property type="match status" value="1"/>
</dbReference>
<dbReference type="EMBL" id="FJOG01000012">
    <property type="protein sequence ID" value="CZR58536.1"/>
    <property type="molecule type" value="Genomic_DNA"/>
</dbReference>
<dbReference type="InterPro" id="IPR002347">
    <property type="entry name" value="SDR_fam"/>
</dbReference>
<dbReference type="GO" id="GO:0016616">
    <property type="term" value="F:oxidoreductase activity, acting on the CH-OH group of donors, NAD or NADP as acceptor"/>
    <property type="evidence" value="ECO:0007669"/>
    <property type="project" value="TreeGrafter"/>
</dbReference>
<dbReference type="PANTHER" id="PTHR45458">
    <property type="entry name" value="SHORT-CHAIN DEHYDROGENASE/REDUCTASE SDR"/>
    <property type="match status" value="1"/>
</dbReference>
<proteinExistence type="predicted"/>
<gene>
    <name evidence="1" type="ORF">PAC_08428</name>
</gene>
<organism evidence="1 2">
    <name type="scientific">Phialocephala subalpina</name>
    <dbReference type="NCBI Taxonomy" id="576137"/>
    <lineage>
        <taxon>Eukaryota</taxon>
        <taxon>Fungi</taxon>
        <taxon>Dikarya</taxon>
        <taxon>Ascomycota</taxon>
        <taxon>Pezizomycotina</taxon>
        <taxon>Leotiomycetes</taxon>
        <taxon>Helotiales</taxon>
        <taxon>Mollisiaceae</taxon>
        <taxon>Phialocephala</taxon>
        <taxon>Phialocephala fortinii species complex</taxon>
    </lineage>
</organism>
<accession>A0A1L7X0I1</accession>
<keyword evidence="2" id="KW-1185">Reference proteome</keyword>